<dbReference type="InterPro" id="IPR036291">
    <property type="entry name" value="NAD(P)-bd_dom_sf"/>
</dbReference>
<protein>
    <recommendedName>
        <fullName evidence="7">(+)-neomenthol dehydrogenase-like</fullName>
    </recommendedName>
</protein>
<dbReference type="EMBL" id="JAUUTY010000007">
    <property type="protein sequence ID" value="KAK1606757.1"/>
    <property type="molecule type" value="Genomic_DNA"/>
</dbReference>
<dbReference type="InterPro" id="IPR002347">
    <property type="entry name" value="SDR_fam"/>
</dbReference>
<dbReference type="GO" id="GO:0016491">
    <property type="term" value="F:oxidoreductase activity"/>
    <property type="evidence" value="ECO:0007669"/>
    <property type="project" value="UniProtKB-KW"/>
</dbReference>
<dbReference type="AlphaFoldDB" id="A0AAD8QQD0"/>
<dbReference type="PANTHER" id="PTHR43490:SF78">
    <property type="entry name" value="OS04G0532100 PROTEIN"/>
    <property type="match status" value="1"/>
</dbReference>
<gene>
    <name evidence="5" type="ORF">QYE76_030430</name>
</gene>
<evidence type="ECO:0000313" key="5">
    <source>
        <dbReference type="EMBL" id="KAK1606757.1"/>
    </source>
</evidence>
<dbReference type="Gene3D" id="3.40.50.720">
    <property type="entry name" value="NAD(P)-binding Rossmann-like Domain"/>
    <property type="match status" value="1"/>
</dbReference>
<organism evidence="5 6">
    <name type="scientific">Lolium multiflorum</name>
    <name type="common">Italian ryegrass</name>
    <name type="synonym">Lolium perenne subsp. multiflorum</name>
    <dbReference type="NCBI Taxonomy" id="4521"/>
    <lineage>
        <taxon>Eukaryota</taxon>
        <taxon>Viridiplantae</taxon>
        <taxon>Streptophyta</taxon>
        <taxon>Embryophyta</taxon>
        <taxon>Tracheophyta</taxon>
        <taxon>Spermatophyta</taxon>
        <taxon>Magnoliopsida</taxon>
        <taxon>Liliopsida</taxon>
        <taxon>Poales</taxon>
        <taxon>Poaceae</taxon>
        <taxon>BOP clade</taxon>
        <taxon>Pooideae</taxon>
        <taxon>Poodae</taxon>
        <taxon>Poeae</taxon>
        <taxon>Poeae Chloroplast Group 2 (Poeae type)</taxon>
        <taxon>Loliodinae</taxon>
        <taxon>Loliinae</taxon>
        <taxon>Lolium</taxon>
    </lineage>
</organism>
<evidence type="ECO:0000256" key="4">
    <source>
        <dbReference type="RuleBase" id="RU000363"/>
    </source>
</evidence>
<evidence type="ECO:0000256" key="2">
    <source>
        <dbReference type="ARBA" id="ARBA00022857"/>
    </source>
</evidence>
<dbReference type="Pfam" id="PF00106">
    <property type="entry name" value="adh_short"/>
    <property type="match status" value="1"/>
</dbReference>
<evidence type="ECO:0000256" key="1">
    <source>
        <dbReference type="ARBA" id="ARBA00006484"/>
    </source>
</evidence>
<dbReference type="SUPFAM" id="SSF51735">
    <property type="entry name" value="NAD(P)-binding Rossmann-fold domains"/>
    <property type="match status" value="1"/>
</dbReference>
<sequence length="310" mass="34414">MEGSMSSSPNSRIALVTGGNKGIGLEVCKQLGSNGITVVLTARDQARGTSAIEELKCPGFSDVIFHQLDITDALSITRLANFLKNRFERLDILVNNAAIGGTERPTIFGSIPVNKKVQQFDGMDRTQRLEWLFKNCRETYQATKQCLETNYYGTKQVTEALLPLLQCSPDGRIVNVSSSVGLLWQFRNEELTQELNDIDHLTEKRLDELLDMFLKDFEAGRVQVRGWPTEFPAYKVAKAAMNAYSRILARRHPALCVNCADPGFTSTDMTLNTGVLTPEEGARNIVRVVLLPDGELTGAYFQEGQQASFL</sequence>
<proteinExistence type="inferred from homology"/>
<reference evidence="5" key="1">
    <citation type="submission" date="2023-07" db="EMBL/GenBank/DDBJ databases">
        <title>A chromosome-level genome assembly of Lolium multiflorum.</title>
        <authorList>
            <person name="Chen Y."/>
            <person name="Copetti D."/>
            <person name="Kolliker R."/>
            <person name="Studer B."/>
        </authorList>
    </citation>
    <scope>NUCLEOTIDE SEQUENCE</scope>
    <source>
        <strain evidence="5">02402/16</strain>
        <tissue evidence="5">Leaf</tissue>
    </source>
</reference>
<comment type="similarity">
    <text evidence="1 4">Belongs to the short-chain dehydrogenases/reductases (SDR) family.</text>
</comment>
<keyword evidence="3" id="KW-0560">Oxidoreductase</keyword>
<dbReference type="GO" id="GO:0016020">
    <property type="term" value="C:membrane"/>
    <property type="evidence" value="ECO:0007669"/>
    <property type="project" value="TreeGrafter"/>
</dbReference>
<keyword evidence="6" id="KW-1185">Reference proteome</keyword>
<dbReference type="PANTHER" id="PTHR43490">
    <property type="entry name" value="(+)-NEOMENTHOL DEHYDROGENASE"/>
    <property type="match status" value="1"/>
</dbReference>
<evidence type="ECO:0008006" key="7">
    <source>
        <dbReference type="Google" id="ProtNLM"/>
    </source>
</evidence>
<dbReference type="Proteomes" id="UP001231189">
    <property type="component" value="Unassembled WGS sequence"/>
</dbReference>
<dbReference type="PRINTS" id="PR00081">
    <property type="entry name" value="GDHRDH"/>
</dbReference>
<name>A0AAD8QQD0_LOLMU</name>
<accession>A0AAD8QQD0</accession>
<keyword evidence="2" id="KW-0521">NADP</keyword>
<evidence type="ECO:0000256" key="3">
    <source>
        <dbReference type="ARBA" id="ARBA00023002"/>
    </source>
</evidence>
<dbReference type="PRINTS" id="PR00080">
    <property type="entry name" value="SDRFAMILY"/>
</dbReference>
<evidence type="ECO:0000313" key="6">
    <source>
        <dbReference type="Proteomes" id="UP001231189"/>
    </source>
</evidence>
<comment type="caution">
    <text evidence="5">The sequence shown here is derived from an EMBL/GenBank/DDBJ whole genome shotgun (WGS) entry which is preliminary data.</text>
</comment>
<dbReference type="FunFam" id="3.40.50.720:FF:000396">
    <property type="entry name" value="(+)-neomenthol dehydrogenase"/>
    <property type="match status" value="1"/>
</dbReference>